<dbReference type="KEGG" id="caul:KCG34_04460"/>
<dbReference type="PROSITE" id="PS50977">
    <property type="entry name" value="HTH_TETR_2"/>
    <property type="match status" value="1"/>
</dbReference>
<dbReference type="InterPro" id="IPR036271">
    <property type="entry name" value="Tet_transcr_reg_TetR-rel_C_sf"/>
</dbReference>
<evidence type="ECO:0000313" key="5">
    <source>
        <dbReference type="Proteomes" id="UP000676409"/>
    </source>
</evidence>
<proteinExistence type="predicted"/>
<dbReference type="InterPro" id="IPR009057">
    <property type="entry name" value="Homeodomain-like_sf"/>
</dbReference>
<dbReference type="Pfam" id="PF17920">
    <property type="entry name" value="TetR_C_16"/>
    <property type="match status" value="1"/>
</dbReference>
<accession>A0A975IVU5</accession>
<dbReference type="AlphaFoldDB" id="A0A975IVU5"/>
<dbReference type="Proteomes" id="UP000676409">
    <property type="component" value="Chromosome"/>
</dbReference>
<dbReference type="PRINTS" id="PR00455">
    <property type="entry name" value="HTHTETR"/>
</dbReference>
<dbReference type="InterPro" id="IPR050109">
    <property type="entry name" value="HTH-type_TetR-like_transc_reg"/>
</dbReference>
<feature type="DNA-binding region" description="H-T-H motif" evidence="2">
    <location>
        <begin position="43"/>
        <end position="62"/>
    </location>
</feature>
<feature type="domain" description="HTH tetR-type" evidence="3">
    <location>
        <begin position="20"/>
        <end position="80"/>
    </location>
</feature>
<dbReference type="Pfam" id="PF00440">
    <property type="entry name" value="TetR_N"/>
    <property type="match status" value="1"/>
</dbReference>
<gene>
    <name evidence="4" type="ORF">KCG34_04460</name>
</gene>
<dbReference type="PANTHER" id="PTHR30328:SF54">
    <property type="entry name" value="HTH-TYPE TRANSCRIPTIONAL REPRESSOR SCO4008"/>
    <property type="match status" value="1"/>
</dbReference>
<dbReference type="InterPro" id="IPR001647">
    <property type="entry name" value="HTH_TetR"/>
</dbReference>
<dbReference type="SUPFAM" id="SSF48498">
    <property type="entry name" value="Tetracyclin repressor-like, C-terminal domain"/>
    <property type="match status" value="1"/>
</dbReference>
<sequence>MSEALVLTRESAPPRRRDAQATRAAILEAAKAQFARQGYDLASLREIAADAGADVALIKRYFGGKEGLFAEALKASLHPDRIRNWERSSFAAEMAEMMAGDPHVHEDRTHAFQFLLRAATSPTTAPLLNLAVQERFLAPIGEWLGGEDAPARARVLAAAFIGFLVERLIRDQPLVGRERDVFIARTRGVFEALLADEPAV</sequence>
<keyword evidence="1 2" id="KW-0238">DNA-binding</keyword>
<dbReference type="EMBL" id="CP073078">
    <property type="protein sequence ID" value="QUD89145.1"/>
    <property type="molecule type" value="Genomic_DNA"/>
</dbReference>
<organism evidence="4 5">
    <name type="scientific">Phenylobacterium montanum</name>
    <dbReference type="NCBI Taxonomy" id="2823693"/>
    <lineage>
        <taxon>Bacteria</taxon>
        <taxon>Pseudomonadati</taxon>
        <taxon>Pseudomonadota</taxon>
        <taxon>Alphaproteobacteria</taxon>
        <taxon>Caulobacterales</taxon>
        <taxon>Caulobacteraceae</taxon>
        <taxon>Phenylobacterium</taxon>
    </lineage>
</organism>
<reference evidence="4" key="1">
    <citation type="submission" date="2021-04" db="EMBL/GenBank/DDBJ databases">
        <title>The complete genome sequence of Caulobacter sp. S6.</title>
        <authorList>
            <person name="Tang Y."/>
            <person name="Ouyang W."/>
            <person name="Liu Q."/>
            <person name="Huang B."/>
            <person name="Guo Z."/>
            <person name="Lei P."/>
        </authorList>
    </citation>
    <scope>NUCLEOTIDE SEQUENCE</scope>
    <source>
        <strain evidence="4">S6</strain>
    </source>
</reference>
<evidence type="ECO:0000313" key="4">
    <source>
        <dbReference type="EMBL" id="QUD89145.1"/>
    </source>
</evidence>
<dbReference type="GO" id="GO:0003677">
    <property type="term" value="F:DNA binding"/>
    <property type="evidence" value="ECO:0007669"/>
    <property type="project" value="UniProtKB-UniRule"/>
</dbReference>
<dbReference type="InterPro" id="IPR041678">
    <property type="entry name" value="TetR_C_16"/>
</dbReference>
<evidence type="ECO:0000256" key="2">
    <source>
        <dbReference type="PROSITE-ProRule" id="PRU00335"/>
    </source>
</evidence>
<dbReference type="RefSeq" id="WP_211939195.1">
    <property type="nucleotide sequence ID" value="NZ_CP073078.1"/>
</dbReference>
<dbReference type="PANTHER" id="PTHR30328">
    <property type="entry name" value="TRANSCRIPTIONAL REPRESSOR"/>
    <property type="match status" value="1"/>
</dbReference>
<name>A0A975IVU5_9CAUL</name>
<evidence type="ECO:0000256" key="1">
    <source>
        <dbReference type="ARBA" id="ARBA00023125"/>
    </source>
</evidence>
<protein>
    <submittedName>
        <fullName evidence="4">TetR family transcriptional regulator</fullName>
    </submittedName>
</protein>
<dbReference type="SUPFAM" id="SSF46689">
    <property type="entry name" value="Homeodomain-like"/>
    <property type="match status" value="1"/>
</dbReference>
<keyword evidence="5" id="KW-1185">Reference proteome</keyword>
<evidence type="ECO:0000259" key="3">
    <source>
        <dbReference type="PROSITE" id="PS50977"/>
    </source>
</evidence>
<dbReference type="Gene3D" id="1.10.357.10">
    <property type="entry name" value="Tetracycline Repressor, domain 2"/>
    <property type="match status" value="1"/>
</dbReference>